<gene>
    <name evidence="1" type="ORF">EKPLLCFL_00101</name>
</gene>
<organism evidence="1">
    <name type="scientific">Providencia stuartii</name>
    <dbReference type="NCBI Taxonomy" id="588"/>
    <lineage>
        <taxon>Bacteria</taxon>
        <taxon>Pseudomonadati</taxon>
        <taxon>Pseudomonadota</taxon>
        <taxon>Gammaproteobacteria</taxon>
        <taxon>Enterobacterales</taxon>
        <taxon>Morganellaceae</taxon>
        <taxon>Providencia</taxon>
    </lineage>
</organism>
<reference evidence="1" key="1">
    <citation type="submission" date="2020-07" db="EMBL/GenBank/DDBJ databases">
        <title>Persistence and transmission of plasmid-borne blaNDM genes carried by diverse species of Enterobacterium in a Chinese goose farm.</title>
        <authorList>
            <person name="Fang L.-X."/>
            <person name="Cen D.-J."/>
        </authorList>
    </citation>
    <scope>NUCLEOTIDE SEQUENCE</scope>
    <source>
        <strain evidence="1">M2</strain>
        <plasmid evidence="1">pM2-1</plasmid>
    </source>
</reference>
<geneLocation type="plasmid" evidence="1">
    <name>pM2-1</name>
</geneLocation>
<protein>
    <submittedName>
        <fullName evidence="1">Uncharacterized protein</fullName>
    </submittedName>
</protein>
<proteinExistence type="predicted"/>
<sequence length="173" mass="19373">MNYSHIPMPSREEHYAFLKSHYHHARFEGRNNASWGEDYSQRIANSDYLELEKNGYALISNHESATREAVFYHRSLVGYGTMSLMCDSACNAPEAICLQVSVPAHLAPKIPGKSLSELLAKLKRDIMGTFPLCRVELASGSKEICIEVFQAEEVISKEIVGFTSTIISNWSQG</sequence>
<evidence type="ECO:0000313" key="1">
    <source>
        <dbReference type="EMBL" id="QSM62336.1"/>
    </source>
</evidence>
<dbReference type="AlphaFoldDB" id="A0A899NFZ0"/>
<name>A0A899NFZ0_PROST</name>
<dbReference type="EMBL" id="MT813046">
    <property type="protein sequence ID" value="QSM62336.1"/>
    <property type="molecule type" value="Genomic_DNA"/>
</dbReference>
<accession>A0A899NFZ0</accession>
<dbReference type="RefSeq" id="WP_191901267.1">
    <property type="nucleotide sequence ID" value="NZ_CP095444.1"/>
</dbReference>
<keyword evidence="1" id="KW-0614">Plasmid</keyword>